<feature type="chain" id="PRO_5035185488" description="Excinuclease ABC subunit B" evidence="1">
    <location>
        <begin position="22"/>
        <end position="128"/>
    </location>
</feature>
<proteinExistence type="predicted"/>
<keyword evidence="3" id="KW-1185">Reference proteome</keyword>
<sequence length="128" mass="13856">MLLIPLAGLLALAACATPREACLSDAAGPWRSALKERERIAADLARGYTFETEFERTTRMRMCGTSAGGLIPCWETDTQPRTRKVPVDTAALRARDAQLALSLPGLRRTAEADVAQCHATYPKEPAEG</sequence>
<dbReference type="Proteomes" id="UP000617145">
    <property type="component" value="Unassembled WGS sequence"/>
</dbReference>
<feature type="signal peptide" evidence="1">
    <location>
        <begin position="1"/>
        <end position="21"/>
    </location>
</feature>
<accession>A0A8J2ZK90</accession>
<evidence type="ECO:0000313" key="3">
    <source>
        <dbReference type="Proteomes" id="UP000617145"/>
    </source>
</evidence>
<dbReference type="RefSeq" id="WP_229673151.1">
    <property type="nucleotide sequence ID" value="NZ_BMJV01000004.1"/>
</dbReference>
<protein>
    <recommendedName>
        <fullName evidence="4">Excinuclease ABC subunit B</fullName>
    </recommendedName>
</protein>
<dbReference type="AlphaFoldDB" id="A0A8J2ZK90"/>
<comment type="caution">
    <text evidence="2">The sequence shown here is derived from an EMBL/GenBank/DDBJ whole genome shotgun (WGS) entry which is preliminary data.</text>
</comment>
<keyword evidence="1" id="KW-0732">Signal</keyword>
<organism evidence="2 3">
    <name type="scientific">Salipiger pallidus</name>
    <dbReference type="NCBI Taxonomy" id="1775170"/>
    <lineage>
        <taxon>Bacteria</taxon>
        <taxon>Pseudomonadati</taxon>
        <taxon>Pseudomonadota</taxon>
        <taxon>Alphaproteobacteria</taxon>
        <taxon>Rhodobacterales</taxon>
        <taxon>Roseobacteraceae</taxon>
        <taxon>Salipiger</taxon>
    </lineage>
</organism>
<evidence type="ECO:0000256" key="1">
    <source>
        <dbReference type="SAM" id="SignalP"/>
    </source>
</evidence>
<evidence type="ECO:0008006" key="4">
    <source>
        <dbReference type="Google" id="ProtNLM"/>
    </source>
</evidence>
<name>A0A8J2ZK90_9RHOB</name>
<evidence type="ECO:0000313" key="2">
    <source>
        <dbReference type="EMBL" id="GGG73052.1"/>
    </source>
</evidence>
<gene>
    <name evidence="2" type="ORF">GCM10011415_21590</name>
</gene>
<reference evidence="2" key="1">
    <citation type="journal article" date="2014" name="Int. J. Syst. Evol. Microbiol.">
        <title>Complete genome sequence of Corynebacterium casei LMG S-19264T (=DSM 44701T), isolated from a smear-ripened cheese.</title>
        <authorList>
            <consortium name="US DOE Joint Genome Institute (JGI-PGF)"/>
            <person name="Walter F."/>
            <person name="Albersmeier A."/>
            <person name="Kalinowski J."/>
            <person name="Ruckert C."/>
        </authorList>
    </citation>
    <scope>NUCLEOTIDE SEQUENCE</scope>
    <source>
        <strain evidence="2">CGMCC 1.15762</strain>
    </source>
</reference>
<reference evidence="2" key="2">
    <citation type="submission" date="2020-09" db="EMBL/GenBank/DDBJ databases">
        <authorList>
            <person name="Sun Q."/>
            <person name="Zhou Y."/>
        </authorList>
    </citation>
    <scope>NUCLEOTIDE SEQUENCE</scope>
    <source>
        <strain evidence="2">CGMCC 1.15762</strain>
    </source>
</reference>
<dbReference type="EMBL" id="BMJV01000004">
    <property type="protein sequence ID" value="GGG73052.1"/>
    <property type="molecule type" value="Genomic_DNA"/>
</dbReference>